<dbReference type="Proteomes" id="UP001642409">
    <property type="component" value="Unassembled WGS sequence"/>
</dbReference>
<accession>A0AA86Q8K9</accession>
<comment type="caution">
    <text evidence="1">The sequence shown here is derived from an EMBL/GenBank/DDBJ whole genome shotgun (WGS) entry which is preliminary data.</text>
</comment>
<gene>
    <name evidence="1" type="ORF">HINF_LOCUS35827</name>
    <name evidence="2" type="ORF">HINF_LOCUS38112</name>
</gene>
<evidence type="ECO:0000313" key="3">
    <source>
        <dbReference type="Proteomes" id="UP001642409"/>
    </source>
</evidence>
<proteinExistence type="predicted"/>
<name>A0AA86Q8K9_9EUKA</name>
<dbReference type="EMBL" id="CAXDID020000144">
    <property type="protein sequence ID" value="CAL6039979.1"/>
    <property type="molecule type" value="Genomic_DNA"/>
</dbReference>
<evidence type="ECO:0000313" key="1">
    <source>
        <dbReference type="EMBL" id="CAI9948182.1"/>
    </source>
</evidence>
<keyword evidence="3" id="KW-1185">Reference proteome</keyword>
<dbReference type="EMBL" id="CATOUU010000787">
    <property type="protein sequence ID" value="CAI9948182.1"/>
    <property type="molecule type" value="Genomic_DNA"/>
</dbReference>
<dbReference type="AlphaFoldDB" id="A0AA86Q8K9"/>
<protein>
    <submittedName>
        <fullName evidence="1">Cathepsin B</fullName>
    </submittedName>
    <submittedName>
        <fullName evidence="2">Cathepsin_B</fullName>
    </submittedName>
</protein>
<sequence>MVSCDKNCHGCNSGYLSKNVAFLNSTVTTDKCASYKSGKTNVTGSCLIKCDDDQFDQIKGLQERLFWRGLKTLYKQVLLKLLSLFTIILCSTRTVSTQISCSEGRTRCYFRRIRKESSTEGCVTHGEPAGGKNEFRIVHGKNECNIDHECYLIEV</sequence>
<organism evidence="1">
    <name type="scientific">Hexamita inflata</name>
    <dbReference type="NCBI Taxonomy" id="28002"/>
    <lineage>
        <taxon>Eukaryota</taxon>
        <taxon>Metamonada</taxon>
        <taxon>Diplomonadida</taxon>
        <taxon>Hexamitidae</taxon>
        <taxon>Hexamitinae</taxon>
        <taxon>Hexamita</taxon>
    </lineage>
</organism>
<reference evidence="1" key="1">
    <citation type="submission" date="2023-06" db="EMBL/GenBank/DDBJ databases">
        <authorList>
            <person name="Kurt Z."/>
        </authorList>
    </citation>
    <scope>NUCLEOTIDE SEQUENCE</scope>
</reference>
<evidence type="ECO:0000313" key="2">
    <source>
        <dbReference type="EMBL" id="CAL6039979.1"/>
    </source>
</evidence>
<reference evidence="2 3" key="2">
    <citation type="submission" date="2024-07" db="EMBL/GenBank/DDBJ databases">
        <authorList>
            <person name="Akdeniz Z."/>
        </authorList>
    </citation>
    <scope>NUCLEOTIDE SEQUENCE [LARGE SCALE GENOMIC DNA]</scope>
</reference>